<organism evidence="2 3">
    <name type="scientific">Paenibacillus hodogayensis</name>
    <dbReference type="NCBI Taxonomy" id="279208"/>
    <lineage>
        <taxon>Bacteria</taxon>
        <taxon>Bacillati</taxon>
        <taxon>Bacillota</taxon>
        <taxon>Bacilli</taxon>
        <taxon>Bacillales</taxon>
        <taxon>Paenibacillaceae</taxon>
        <taxon>Paenibacillus</taxon>
    </lineage>
</organism>
<feature type="domain" description="SPOR" evidence="1">
    <location>
        <begin position="92"/>
        <end position="171"/>
    </location>
</feature>
<proteinExistence type="predicted"/>
<reference evidence="2 3" key="1">
    <citation type="submission" date="2024-09" db="EMBL/GenBank/DDBJ databases">
        <authorList>
            <person name="Sun Q."/>
            <person name="Mori K."/>
        </authorList>
    </citation>
    <scope>NUCLEOTIDE SEQUENCE [LARGE SCALE GENOMIC DNA]</scope>
    <source>
        <strain evidence="2 3">JCM 12520</strain>
    </source>
</reference>
<evidence type="ECO:0000259" key="1">
    <source>
        <dbReference type="PROSITE" id="PS51724"/>
    </source>
</evidence>
<dbReference type="PANTHER" id="PTHR30032:SF4">
    <property type="entry name" value="AMIDASE ENHANCER"/>
    <property type="match status" value="1"/>
</dbReference>
<protein>
    <submittedName>
        <fullName evidence="2">SpoIID/LytB domain-containing protein</fullName>
    </submittedName>
</protein>
<gene>
    <name evidence="2" type="ORF">ACFFNY_12630</name>
</gene>
<dbReference type="InterPro" id="IPR013693">
    <property type="entry name" value="SpoIID/LytB_N"/>
</dbReference>
<feature type="domain" description="SPOR" evidence="1">
    <location>
        <begin position="173"/>
        <end position="253"/>
    </location>
</feature>
<comment type="caution">
    <text evidence="2">The sequence shown here is derived from an EMBL/GenBank/DDBJ whole genome shotgun (WGS) entry which is preliminary data.</text>
</comment>
<dbReference type="InterPro" id="IPR013486">
    <property type="entry name" value="SpoIID/LytB"/>
</dbReference>
<dbReference type="NCBIfam" id="TIGR02669">
    <property type="entry name" value="SpoIID_LytB"/>
    <property type="match status" value="1"/>
</dbReference>
<keyword evidence="3" id="KW-1185">Reference proteome</keyword>
<dbReference type="Proteomes" id="UP001589619">
    <property type="component" value="Unassembled WGS sequence"/>
</dbReference>
<evidence type="ECO:0000313" key="2">
    <source>
        <dbReference type="EMBL" id="MFB9752404.1"/>
    </source>
</evidence>
<dbReference type="Gene3D" id="3.30.70.1070">
    <property type="entry name" value="Sporulation related repeat"/>
    <property type="match status" value="1"/>
</dbReference>
<dbReference type="PANTHER" id="PTHR30032">
    <property type="entry name" value="N-ACETYLMURAMOYL-L-ALANINE AMIDASE-RELATED"/>
    <property type="match status" value="1"/>
</dbReference>
<evidence type="ECO:0000313" key="3">
    <source>
        <dbReference type="Proteomes" id="UP001589619"/>
    </source>
</evidence>
<dbReference type="PROSITE" id="PS51724">
    <property type="entry name" value="SPOR"/>
    <property type="match status" value="2"/>
</dbReference>
<dbReference type="Pfam" id="PF05036">
    <property type="entry name" value="SPOR"/>
    <property type="match status" value="1"/>
</dbReference>
<accession>A0ABV5VVR8</accession>
<dbReference type="Pfam" id="PF08486">
    <property type="entry name" value="SpoIID"/>
    <property type="match status" value="1"/>
</dbReference>
<name>A0ABV5VVR8_9BACL</name>
<dbReference type="InterPro" id="IPR051922">
    <property type="entry name" value="Bact_Sporulation_Assoc"/>
</dbReference>
<sequence length="704" mass="74259">MTRRERPRRSKAWVAALLALVLCVPLLSKESEAAVPKLEQIRVALFLSNGKNYNVTVPTVTLSSSKGMDLGIRAANGVTRAWTTAAPGAPVRVSLDGYKVQLLETPDAQAAKLLLQALANSQDKPYAFRTAKLGKTLYQVYAGVYATQEEANAAKQRIAANSAAAALMKGSPSVVTGPLHLIAGSYPTEQTAAEQAEALKLKGLDAWVVVLEAGEQPAYQVWIGEAADAGQLNALRAQAAQLAPGITLLPVDAATSYLLKREDVTASAAGAAAVSHYTFNPGTQKVWIASKEGGTAIAEKSGRQYRGGFELSQSNGRLAVINELPLEDYLVSVVGGEMSPSWPAEALKAQAVSARTFALSLGMKYGTAHASDTSADQVYYGIEKEAPSIAAAVTATAGEVLTVNGSIIAPFFFANAGGMTGDPEEVWGQPIAYLRPTTSPDEGAQKGKPQWFQVALPNGTVGYIREDFATDSGQRNKAGLPIVTVKGAGVNIRKLPYVDDVKNGSIGTVNQGEKLVSLGKVAESNDYAWMRGPYTADALLKQMNTALTKPVQGKLETLEVSKRGPSGRAVELKANGQPIAMPKSDQLRGALFDAPSTRFEIEETGRYTVWGAGGLTRSLPETKGTLYAVGADGATKPVSSTAIVVGQGGNVRAITKEPQFLLTGNGSGHGLGMSQWGARGLAEQGQDYKRILQTYYTGITITKE</sequence>
<dbReference type="RefSeq" id="WP_344911486.1">
    <property type="nucleotide sequence ID" value="NZ_BAAAYO010000010.1"/>
</dbReference>
<dbReference type="InterPro" id="IPR036680">
    <property type="entry name" value="SPOR-like_sf"/>
</dbReference>
<dbReference type="InterPro" id="IPR007730">
    <property type="entry name" value="SPOR-like_dom"/>
</dbReference>
<dbReference type="SUPFAM" id="SSF110997">
    <property type="entry name" value="Sporulation related repeat"/>
    <property type="match status" value="2"/>
</dbReference>
<dbReference type="EMBL" id="JBHMAG010000009">
    <property type="protein sequence ID" value="MFB9752404.1"/>
    <property type="molecule type" value="Genomic_DNA"/>
</dbReference>